<feature type="compositionally biased region" description="Pro residues" evidence="1">
    <location>
        <begin position="16"/>
        <end position="25"/>
    </location>
</feature>
<accession>A0A2W4YIT7</accession>
<organism evidence="2 3">
    <name type="scientific">Shackletoniella antarctica</name>
    <dbReference type="NCBI Taxonomy" id="268115"/>
    <lineage>
        <taxon>Bacteria</taxon>
        <taxon>Bacillati</taxon>
        <taxon>Cyanobacteriota</taxon>
        <taxon>Cyanophyceae</taxon>
        <taxon>Oculatellales</taxon>
        <taxon>Oculatellaceae</taxon>
        <taxon>Shackletoniella</taxon>
    </lineage>
</organism>
<dbReference type="EMBL" id="QBMN01000037">
    <property type="protein sequence ID" value="PZO42948.1"/>
    <property type="molecule type" value="Genomic_DNA"/>
</dbReference>
<proteinExistence type="predicted"/>
<sequence length="80" mass="8937">MSEEFIPNSEIYSAPPGSPAPTPPSREPILITIIGSAVGIDLVIKILHRLGFAEARAWSKPQIDPKTNRPMRVLTKWLRY</sequence>
<comment type="caution">
    <text evidence="2">The sequence shown here is derived from an EMBL/GenBank/DDBJ whole genome shotgun (WGS) entry which is preliminary data.</text>
</comment>
<evidence type="ECO:0000313" key="3">
    <source>
        <dbReference type="Proteomes" id="UP000249081"/>
    </source>
</evidence>
<reference evidence="3" key="1">
    <citation type="submission" date="2018-04" db="EMBL/GenBank/DDBJ databases">
        <authorList>
            <person name="Cornet L."/>
        </authorList>
    </citation>
    <scope>NUCLEOTIDE SEQUENCE [LARGE SCALE GENOMIC DNA]</scope>
</reference>
<name>A0A2W4YIT7_9CYAN</name>
<gene>
    <name evidence="2" type="ORF">DCF17_07305</name>
</gene>
<feature type="region of interest" description="Disordered" evidence="1">
    <location>
        <begin position="1"/>
        <end position="25"/>
    </location>
</feature>
<dbReference type="AlphaFoldDB" id="A0A2W4YIT7"/>
<reference evidence="2 3" key="2">
    <citation type="submission" date="2018-06" db="EMBL/GenBank/DDBJ databases">
        <title>Metagenomic assembly of (sub)arctic Cyanobacteria and their associated microbiome from non-axenic cultures.</title>
        <authorList>
            <person name="Baurain D."/>
        </authorList>
    </citation>
    <scope>NUCLEOTIDE SEQUENCE [LARGE SCALE GENOMIC DNA]</scope>
    <source>
        <strain evidence="2">ULC041bin1</strain>
    </source>
</reference>
<evidence type="ECO:0000313" key="2">
    <source>
        <dbReference type="EMBL" id="PZO42948.1"/>
    </source>
</evidence>
<dbReference type="Proteomes" id="UP000249081">
    <property type="component" value="Unassembled WGS sequence"/>
</dbReference>
<protein>
    <submittedName>
        <fullName evidence="2">Uncharacterized protein</fullName>
    </submittedName>
</protein>
<evidence type="ECO:0000256" key="1">
    <source>
        <dbReference type="SAM" id="MobiDB-lite"/>
    </source>
</evidence>